<dbReference type="Pfam" id="PF00295">
    <property type="entry name" value="Glyco_hydro_28"/>
    <property type="match status" value="2"/>
</dbReference>
<reference evidence="6" key="1">
    <citation type="journal article" date="2016" name="Nat. Genet.">
        <title>A high-quality carrot genome assembly provides new insights into carotenoid accumulation and asterid genome evolution.</title>
        <authorList>
            <person name="Iorizzo M."/>
            <person name="Ellison S."/>
            <person name="Senalik D."/>
            <person name="Zeng P."/>
            <person name="Satapoomin P."/>
            <person name="Huang J."/>
            <person name="Bowman M."/>
            <person name="Iovene M."/>
            <person name="Sanseverino W."/>
            <person name="Cavagnaro P."/>
            <person name="Yildiz M."/>
            <person name="Macko-Podgorni A."/>
            <person name="Moranska E."/>
            <person name="Grzebelus E."/>
            <person name="Grzebelus D."/>
            <person name="Ashrafi H."/>
            <person name="Zheng Z."/>
            <person name="Cheng S."/>
            <person name="Spooner D."/>
            <person name="Van Deynze A."/>
            <person name="Simon P."/>
        </authorList>
    </citation>
    <scope>NUCLEOTIDE SEQUENCE [LARGE SCALE GENOMIC DNA]</scope>
    <source>
        <tissue evidence="6">Leaf</tissue>
    </source>
</reference>
<dbReference type="Gramene" id="KZM87666">
    <property type="protein sequence ID" value="KZM87666"/>
    <property type="gene ID" value="DCAR_024767"/>
</dbReference>
<organism evidence="6">
    <name type="scientific">Daucus carota subsp. sativus</name>
    <name type="common">Carrot</name>
    <dbReference type="NCBI Taxonomy" id="79200"/>
    <lineage>
        <taxon>Eukaryota</taxon>
        <taxon>Viridiplantae</taxon>
        <taxon>Streptophyta</taxon>
        <taxon>Embryophyta</taxon>
        <taxon>Tracheophyta</taxon>
        <taxon>Spermatophyta</taxon>
        <taxon>Magnoliopsida</taxon>
        <taxon>eudicotyledons</taxon>
        <taxon>Gunneridae</taxon>
        <taxon>Pentapetalae</taxon>
        <taxon>asterids</taxon>
        <taxon>campanulids</taxon>
        <taxon>Apiales</taxon>
        <taxon>Apiaceae</taxon>
        <taxon>Apioideae</taxon>
        <taxon>Scandiceae</taxon>
        <taxon>Daucinae</taxon>
        <taxon>Daucus</taxon>
        <taxon>Daucus sect. Daucus</taxon>
    </lineage>
</organism>
<evidence type="ECO:0000256" key="2">
    <source>
        <dbReference type="ARBA" id="ARBA00022801"/>
    </source>
</evidence>
<dbReference type="InterPro" id="IPR051801">
    <property type="entry name" value="GH28_Enzymes"/>
</dbReference>
<keyword evidence="5" id="KW-0812">Transmembrane</keyword>
<dbReference type="Gene3D" id="2.160.20.10">
    <property type="entry name" value="Single-stranded right-handed beta-helix, Pectin lyase-like"/>
    <property type="match status" value="1"/>
</dbReference>
<dbReference type="PANTHER" id="PTHR31339:SF44">
    <property type="entry name" value="PECTIN LYASE-LIKE SUPERFAMILY PROTEIN"/>
    <property type="match status" value="1"/>
</dbReference>
<protein>
    <recommendedName>
        <fullName evidence="7">Pectate lyase superfamily protein domain-containing protein</fullName>
    </recommendedName>
</protein>
<dbReference type="EMBL" id="LNRQ01000007">
    <property type="protein sequence ID" value="KZM87666.1"/>
    <property type="molecule type" value="Genomic_DNA"/>
</dbReference>
<dbReference type="InterPro" id="IPR006626">
    <property type="entry name" value="PbH1"/>
</dbReference>
<sequence length="540" mass="60661">MAEMENPTRPGILKRVTTFFSPHATLFTILWILAFSSVFFWRQNVVDRFLVSRSPEKWPDNPEFRPFVFNLVDFGGVGDGVSLNTEAFERGVFAISKLAEKGGGQLNVPAGKWLTAPFNLTSHMTLFLAENAVILGIDDEKYWPLMPPLPSYGYGREHPGPRYGSLIHGQNLRDVVITGHNGTINGQGQSWWIKYRRKLLNYTRGPLVQIMWSSGILISNITLRDSPFWTLHLYDCKNITVRNMTILAPIYGAPNTDGIDPVLPFVMVRTDSCEDMLIEDSYISVGDDAIAIKSGWDQYGISYGRPSKNIHIRNLVVRSMVRSEVTTKCADKLIIVSVYSSRVSCSVSHHSSFLYNTSLFWLTNNSAGISIGSEMSGGVSNVTVENVLFWNSRRAVRIKTAAGRGGYVQDICYRNLTFKDVRVGIVIKTDYNEHPNGEYDPKAVPVLRDISYTSIHGEGVRVPVRIQGSEDIPVRNITFQDMSVGITYMKKHIFQCAYVQGRVIGSVYPAPCKNLDLYDENEQLVEKSTSQNVSDIDYSF</sequence>
<dbReference type="GO" id="GO:0005975">
    <property type="term" value="P:carbohydrate metabolic process"/>
    <property type="evidence" value="ECO:0007669"/>
    <property type="project" value="InterPro"/>
</dbReference>
<proteinExistence type="inferred from homology"/>
<keyword evidence="2 4" id="KW-0378">Hydrolase</keyword>
<keyword evidence="3 4" id="KW-0326">Glycosidase</keyword>
<dbReference type="SMART" id="SM00710">
    <property type="entry name" value="PbH1"/>
    <property type="match status" value="5"/>
</dbReference>
<comment type="similarity">
    <text evidence="1 4">Belongs to the glycosyl hydrolase 28 family.</text>
</comment>
<dbReference type="InterPro" id="IPR011050">
    <property type="entry name" value="Pectin_lyase_fold/virulence"/>
</dbReference>
<keyword evidence="5" id="KW-1133">Transmembrane helix</keyword>
<name>A0A164TKX2_DAUCS</name>
<keyword evidence="5" id="KW-0472">Membrane</keyword>
<evidence type="ECO:0008006" key="7">
    <source>
        <dbReference type="Google" id="ProtNLM"/>
    </source>
</evidence>
<dbReference type="AlphaFoldDB" id="A0A164TKX2"/>
<dbReference type="STRING" id="79200.A0A164TKX2"/>
<feature type="transmembrane region" description="Helical" evidence="5">
    <location>
        <begin position="20"/>
        <end position="41"/>
    </location>
</feature>
<evidence type="ECO:0000256" key="3">
    <source>
        <dbReference type="ARBA" id="ARBA00023295"/>
    </source>
</evidence>
<dbReference type="SUPFAM" id="SSF51126">
    <property type="entry name" value="Pectin lyase-like"/>
    <property type="match status" value="1"/>
</dbReference>
<evidence type="ECO:0000256" key="1">
    <source>
        <dbReference type="ARBA" id="ARBA00008834"/>
    </source>
</evidence>
<evidence type="ECO:0000313" key="6">
    <source>
        <dbReference type="EMBL" id="KZM87666.1"/>
    </source>
</evidence>
<dbReference type="OMA" id="DERDWPL"/>
<comment type="caution">
    <text evidence="6">The sequence shown here is derived from an EMBL/GenBank/DDBJ whole genome shotgun (WGS) entry which is preliminary data.</text>
</comment>
<accession>A0A164TKX2</accession>
<dbReference type="PANTHER" id="PTHR31339">
    <property type="entry name" value="PECTIN LYASE-RELATED"/>
    <property type="match status" value="1"/>
</dbReference>
<evidence type="ECO:0000256" key="4">
    <source>
        <dbReference type="RuleBase" id="RU361169"/>
    </source>
</evidence>
<dbReference type="InterPro" id="IPR012334">
    <property type="entry name" value="Pectin_lyas_fold"/>
</dbReference>
<gene>
    <name evidence="6" type="ORF">DCAR_024767</name>
</gene>
<dbReference type="InterPro" id="IPR000743">
    <property type="entry name" value="Glyco_hydro_28"/>
</dbReference>
<dbReference type="GO" id="GO:0004650">
    <property type="term" value="F:polygalacturonase activity"/>
    <property type="evidence" value="ECO:0007669"/>
    <property type="project" value="InterPro"/>
</dbReference>
<evidence type="ECO:0000256" key="5">
    <source>
        <dbReference type="SAM" id="Phobius"/>
    </source>
</evidence>